<organism evidence="7 8">
    <name type="scientific">Paenibacillus thalictri</name>
    <dbReference type="NCBI Taxonomy" id="2527873"/>
    <lineage>
        <taxon>Bacteria</taxon>
        <taxon>Bacillati</taxon>
        <taxon>Bacillota</taxon>
        <taxon>Bacilli</taxon>
        <taxon>Bacillales</taxon>
        <taxon>Paenibacillaceae</taxon>
        <taxon>Paenibacillus</taxon>
    </lineage>
</organism>
<dbReference type="EMBL" id="SIRE01000026">
    <property type="protein sequence ID" value="TBL71369.1"/>
    <property type="molecule type" value="Genomic_DNA"/>
</dbReference>
<evidence type="ECO:0000256" key="2">
    <source>
        <dbReference type="ARBA" id="ARBA00022692"/>
    </source>
</evidence>
<dbReference type="GO" id="GO:0016020">
    <property type="term" value="C:membrane"/>
    <property type="evidence" value="ECO:0007669"/>
    <property type="project" value="UniProtKB-SubCell"/>
</dbReference>
<accession>A0A4Q9DGK6</accession>
<gene>
    <name evidence="7" type="ORF">EYB31_30215</name>
</gene>
<evidence type="ECO:0000256" key="5">
    <source>
        <dbReference type="ARBA" id="ARBA00023600"/>
    </source>
</evidence>
<comment type="similarity">
    <text evidence="5">Belongs to the bacteriophage holin family. Cp-1 holin subfamily.</text>
</comment>
<evidence type="ECO:0000256" key="4">
    <source>
        <dbReference type="ARBA" id="ARBA00023136"/>
    </source>
</evidence>
<feature type="transmembrane region" description="Helical" evidence="6">
    <location>
        <begin position="5"/>
        <end position="22"/>
    </location>
</feature>
<dbReference type="OrthoDB" id="88184at2"/>
<keyword evidence="8" id="KW-1185">Reference proteome</keyword>
<dbReference type="RefSeq" id="WP_131017234.1">
    <property type="nucleotide sequence ID" value="NZ_SIRE01000026.1"/>
</dbReference>
<dbReference type="InterPro" id="IPR006480">
    <property type="entry name" value="Phage_holin_4_1"/>
</dbReference>
<keyword evidence="4 6" id="KW-0472">Membrane</keyword>
<reference evidence="7 8" key="1">
    <citation type="submission" date="2019-02" db="EMBL/GenBank/DDBJ databases">
        <title>Paenibacillus sp. nov., isolated from surface-sterilized tissue of Thalictrum simplex L.</title>
        <authorList>
            <person name="Tuo L."/>
        </authorList>
    </citation>
    <scope>NUCLEOTIDE SEQUENCE [LARGE SCALE GENOMIC DNA]</scope>
    <source>
        <strain evidence="7 8">N2SHLJ1</strain>
    </source>
</reference>
<dbReference type="NCBIfam" id="TIGR01593">
    <property type="entry name" value="holin_tox_secr"/>
    <property type="match status" value="1"/>
</dbReference>
<evidence type="ECO:0000256" key="1">
    <source>
        <dbReference type="ARBA" id="ARBA00004141"/>
    </source>
</evidence>
<evidence type="ECO:0000256" key="6">
    <source>
        <dbReference type="SAM" id="Phobius"/>
    </source>
</evidence>
<comment type="caution">
    <text evidence="7">The sequence shown here is derived from an EMBL/GenBank/DDBJ whole genome shotgun (WGS) entry which is preliminary data.</text>
</comment>
<evidence type="ECO:0000313" key="8">
    <source>
        <dbReference type="Proteomes" id="UP000293142"/>
    </source>
</evidence>
<comment type="subcellular location">
    <subcellularLocation>
        <location evidence="1">Membrane</location>
        <topology evidence="1">Multi-pass membrane protein</topology>
    </subcellularLocation>
</comment>
<dbReference type="Proteomes" id="UP000293142">
    <property type="component" value="Unassembled WGS sequence"/>
</dbReference>
<proteinExistence type="inferred from homology"/>
<keyword evidence="2 6" id="KW-0812">Transmembrane</keyword>
<sequence>MNQTILNLSAAGIGVGITYAFGRWSELLALFLIAIVIDYVSGVGASIMEHKGLSSDAGFKGVAKKMFMVLLVVLAHRMDMLLEVDWIMTGAICFYLANELISITENYGRMGLPLPDTVKQVITVLKNKGAETGHDHRA</sequence>
<protein>
    <submittedName>
        <fullName evidence="7">Holin</fullName>
    </submittedName>
</protein>
<name>A0A4Q9DGK6_9BACL</name>
<keyword evidence="3 6" id="KW-1133">Transmembrane helix</keyword>
<evidence type="ECO:0000256" key="3">
    <source>
        <dbReference type="ARBA" id="ARBA00022989"/>
    </source>
</evidence>
<feature type="transmembrane region" description="Helical" evidence="6">
    <location>
        <begin position="28"/>
        <end position="48"/>
    </location>
</feature>
<dbReference type="Pfam" id="PF05105">
    <property type="entry name" value="Phage_holin_4_1"/>
    <property type="match status" value="1"/>
</dbReference>
<evidence type="ECO:0000313" key="7">
    <source>
        <dbReference type="EMBL" id="TBL71369.1"/>
    </source>
</evidence>
<dbReference type="AlphaFoldDB" id="A0A4Q9DGK6"/>